<feature type="region of interest" description="Disordered" evidence="1">
    <location>
        <begin position="131"/>
        <end position="153"/>
    </location>
</feature>
<keyword evidence="2" id="KW-1133">Transmembrane helix</keyword>
<feature type="transmembrane region" description="Helical" evidence="2">
    <location>
        <begin position="12"/>
        <end position="34"/>
    </location>
</feature>
<evidence type="ECO:0000256" key="1">
    <source>
        <dbReference type="SAM" id="MobiDB-lite"/>
    </source>
</evidence>
<dbReference type="EMBL" id="LK052941">
    <property type="protein sequence ID" value="CDR41289.1"/>
    <property type="molecule type" value="Genomic_DNA"/>
</dbReference>
<evidence type="ECO:0000256" key="2">
    <source>
        <dbReference type="SAM" id="Phobius"/>
    </source>
</evidence>
<accession>A0A061B2P5</accession>
<protein>
    <submittedName>
        <fullName evidence="3">RHTO0S06e00364g1_1</fullName>
    </submittedName>
</protein>
<proteinExistence type="predicted"/>
<feature type="transmembrane region" description="Helical" evidence="2">
    <location>
        <begin position="256"/>
        <end position="276"/>
    </location>
</feature>
<keyword evidence="2" id="KW-0812">Transmembrane</keyword>
<feature type="region of interest" description="Disordered" evidence="1">
    <location>
        <begin position="328"/>
        <end position="370"/>
    </location>
</feature>
<name>A0A061B2P5_RHOTO</name>
<reference evidence="3" key="1">
    <citation type="journal article" date="2014" name="Genome Announc.">
        <title>Draft genome sequence of Rhodosporidium toruloides CECT1137, an oleaginous yeast of biotechnological interest.</title>
        <authorList>
            <person name="Morin N."/>
            <person name="Calcas X."/>
            <person name="Devillers H."/>
            <person name="Durrens P."/>
            <person name="Sherman D.J."/>
            <person name="Nicaud J.-M."/>
            <person name="Neuveglise C."/>
        </authorList>
    </citation>
    <scope>NUCLEOTIDE SEQUENCE</scope>
    <source>
        <strain evidence="3">CECT1137</strain>
    </source>
</reference>
<sequence>MAFLSKPTILFISLNVLRLLSVVAICLVFAGEIYTIDRDIKGMHAVAAASSSSAPPSTTASLRITRRSAVIEPLFASSTIDNPLTALARPTTPPVRFEKVHRALQRRLAHEDVLSKREHITSSTLAVTAGKKATSTAASPTATSVNSPVSPSTPAAAGAQQSCSYVGRTSIPKGAGGALFSTLERIFAALILILSLISEFPPPFAPLSRPARLLTRFWAAFFPPFGEEYGVGVLGAVQVFIACQVLSHWTTGWVQVSAWLLFLVGIFNFLAGLAFGSRLKVLRSLSQDSTTPSAKRRLRLAAEPVSPSIYVEDDSGVAHSHAYEQFDAAPPAKTEEKSKRRSFLPFTGGSKNGAKRSASRNGPNGIVISGPMMAQKQAGGVNAPPPVYQLGR</sequence>
<organism evidence="3">
    <name type="scientific">Rhodotorula toruloides</name>
    <name type="common">Yeast</name>
    <name type="synonym">Rhodosporidium toruloides</name>
    <dbReference type="NCBI Taxonomy" id="5286"/>
    <lineage>
        <taxon>Eukaryota</taxon>
        <taxon>Fungi</taxon>
        <taxon>Dikarya</taxon>
        <taxon>Basidiomycota</taxon>
        <taxon>Pucciniomycotina</taxon>
        <taxon>Microbotryomycetes</taxon>
        <taxon>Sporidiobolales</taxon>
        <taxon>Sporidiobolaceae</taxon>
        <taxon>Rhodotorula</taxon>
    </lineage>
</organism>
<dbReference type="AlphaFoldDB" id="A0A061B2P5"/>
<dbReference type="OrthoDB" id="5327148at2759"/>
<keyword evidence="2" id="KW-0472">Membrane</keyword>
<gene>
    <name evidence="3" type="ORF">RHTO0S_06e00364g</name>
</gene>
<feature type="transmembrane region" description="Helical" evidence="2">
    <location>
        <begin position="178"/>
        <end position="197"/>
    </location>
</feature>
<evidence type="ECO:0000313" key="3">
    <source>
        <dbReference type="EMBL" id="CDR41289.1"/>
    </source>
</evidence>